<evidence type="ECO:0000313" key="1">
    <source>
        <dbReference type="EMBL" id="KAJ8365900.1"/>
    </source>
</evidence>
<dbReference type="EMBL" id="JAINUF010000004">
    <property type="protein sequence ID" value="KAJ8365900.1"/>
    <property type="molecule type" value="Genomic_DNA"/>
</dbReference>
<reference evidence="1" key="1">
    <citation type="journal article" date="2023" name="Science">
        <title>Genome structures resolve the early diversification of teleost fishes.</title>
        <authorList>
            <person name="Parey E."/>
            <person name="Louis A."/>
            <person name="Montfort J."/>
            <person name="Bouchez O."/>
            <person name="Roques C."/>
            <person name="Iampietro C."/>
            <person name="Lluch J."/>
            <person name="Castinel A."/>
            <person name="Donnadieu C."/>
            <person name="Desvignes T."/>
            <person name="Floi Bucao C."/>
            <person name="Jouanno E."/>
            <person name="Wen M."/>
            <person name="Mejri S."/>
            <person name="Dirks R."/>
            <person name="Jansen H."/>
            <person name="Henkel C."/>
            <person name="Chen W.J."/>
            <person name="Zahm M."/>
            <person name="Cabau C."/>
            <person name="Klopp C."/>
            <person name="Thompson A.W."/>
            <person name="Robinson-Rechavi M."/>
            <person name="Braasch I."/>
            <person name="Lecointre G."/>
            <person name="Bobe J."/>
            <person name="Postlethwait J.H."/>
            <person name="Berthelot C."/>
            <person name="Roest Crollius H."/>
            <person name="Guiguen Y."/>
        </authorList>
    </citation>
    <scope>NUCLEOTIDE SEQUENCE</scope>
    <source>
        <strain evidence="1">WJC10195</strain>
    </source>
</reference>
<evidence type="ECO:0000313" key="2">
    <source>
        <dbReference type="Proteomes" id="UP001152622"/>
    </source>
</evidence>
<dbReference type="AlphaFoldDB" id="A0A9Q1J501"/>
<protein>
    <submittedName>
        <fullName evidence="1">Uncharacterized protein</fullName>
    </submittedName>
</protein>
<proteinExistence type="predicted"/>
<organism evidence="1 2">
    <name type="scientific">Synaphobranchus kaupii</name>
    <name type="common">Kaup's arrowtooth eel</name>
    <dbReference type="NCBI Taxonomy" id="118154"/>
    <lineage>
        <taxon>Eukaryota</taxon>
        <taxon>Metazoa</taxon>
        <taxon>Chordata</taxon>
        <taxon>Craniata</taxon>
        <taxon>Vertebrata</taxon>
        <taxon>Euteleostomi</taxon>
        <taxon>Actinopterygii</taxon>
        <taxon>Neopterygii</taxon>
        <taxon>Teleostei</taxon>
        <taxon>Anguilliformes</taxon>
        <taxon>Synaphobranchidae</taxon>
        <taxon>Synaphobranchus</taxon>
    </lineage>
</organism>
<comment type="caution">
    <text evidence="1">The sequence shown here is derived from an EMBL/GenBank/DDBJ whole genome shotgun (WGS) entry which is preliminary data.</text>
</comment>
<dbReference type="Proteomes" id="UP001152622">
    <property type="component" value="Chromosome 4"/>
</dbReference>
<gene>
    <name evidence="1" type="ORF">SKAU_G00147310</name>
</gene>
<name>A0A9Q1J501_SYNKA</name>
<accession>A0A9Q1J501</accession>
<sequence>MDLLVPLPDMFLQFQLSINYGPQRVAPGDGAERGRAAENAAARELDESDPLNYSWRHMNSCDRAVSSDQKGRHRPRVCPEDICSLWGNERQDRGLVVLVTAVTCGSRRPGWVPPWNLGETQLPASRADSWRSETRLTTACGKSSTAHTSLLLLP</sequence>
<keyword evidence="2" id="KW-1185">Reference proteome</keyword>